<accession>A0A1L6KRA5</accession>
<feature type="region of interest" description="Disordered" evidence="1">
    <location>
        <begin position="33"/>
        <end position="59"/>
    </location>
</feature>
<evidence type="ECO:0000313" key="5">
    <source>
        <dbReference type="Proteomes" id="UP000463868"/>
    </source>
</evidence>
<reference evidence="2 4" key="2">
    <citation type="submission" date="2019-12" db="EMBL/GenBank/DDBJ databases">
        <title>Acinetobacter haemolyticus comparative genomics.</title>
        <authorList>
            <person name="Castro-Jaimes S."/>
            <person name="Bello-Lopez E."/>
            <person name="Velazquez-Acosta C."/>
            <person name="Volkow-Fernandez P."/>
            <person name="Lozano-Zarain P."/>
            <person name="Castillo Ramirez S."/>
            <person name="Cevallos M.A."/>
        </authorList>
    </citation>
    <scope>NUCLEOTIDE SEQUENCE [LARGE SCALE GENOMIC DNA]</scope>
    <source>
        <strain evidence="2 4">AN10</strain>
    </source>
</reference>
<feature type="compositionally biased region" description="Basic and acidic residues" evidence="1">
    <location>
        <begin position="36"/>
        <end position="51"/>
    </location>
</feature>
<protein>
    <submittedName>
        <fullName evidence="2">Uncharacterized protein</fullName>
    </submittedName>
</protein>
<dbReference type="RefSeq" id="WP_001141891.1">
    <property type="nucleotide sequence ID" value="NZ_BKQF01000006.1"/>
</dbReference>
<dbReference type="KEGG" id="ahl:AHTJS_15555"/>
<dbReference type="STRING" id="29430.AHTJS_15555"/>
<dbReference type="EMBL" id="CP031976">
    <property type="protein sequence ID" value="QHI15046.1"/>
    <property type="molecule type" value="Genomic_DNA"/>
</dbReference>
<name>A0A1L6KRA5_ACIHA</name>
<sequence>MPTENQDFVFCKSYRHKSGKIIVHPTGYFKFPRTRPLKEEKDTIRNKKSDDPDNSNSIS</sequence>
<evidence type="ECO:0000313" key="4">
    <source>
        <dbReference type="Proteomes" id="UP000451048"/>
    </source>
</evidence>
<evidence type="ECO:0000313" key="3">
    <source>
        <dbReference type="EMBL" id="QHI15046.1"/>
    </source>
</evidence>
<evidence type="ECO:0000313" key="2">
    <source>
        <dbReference type="EMBL" id="NAR73160.1"/>
    </source>
</evidence>
<dbReference type="EMBL" id="WTTO01000013">
    <property type="protein sequence ID" value="NAR73160.1"/>
    <property type="molecule type" value="Genomic_DNA"/>
</dbReference>
<dbReference type="Proteomes" id="UP000463868">
    <property type="component" value="Chromosome"/>
</dbReference>
<proteinExistence type="predicted"/>
<dbReference type="GeneID" id="99062628"/>
<organism evidence="2 4">
    <name type="scientific">Acinetobacter haemolyticus</name>
    <dbReference type="NCBI Taxonomy" id="29430"/>
    <lineage>
        <taxon>Bacteria</taxon>
        <taxon>Pseudomonadati</taxon>
        <taxon>Pseudomonadota</taxon>
        <taxon>Gammaproteobacteria</taxon>
        <taxon>Moraxellales</taxon>
        <taxon>Moraxellaceae</taxon>
        <taxon>Acinetobacter</taxon>
    </lineage>
</organism>
<reference evidence="3 5" key="1">
    <citation type="submission" date="2018-08" db="EMBL/GenBank/DDBJ databases">
        <title>Analysis of the genomic diversity of Mexican Acinetobacter haemolyticus clinical isolates.</title>
        <authorList>
            <person name="Castro-Jaimes S."/>
            <person name="Cevallos M.A."/>
        </authorList>
    </citation>
    <scope>NUCLEOTIDE SEQUENCE [LARGE SCALE GENOMIC DNA]</scope>
    <source>
        <strain evidence="3 5">AN43</strain>
    </source>
</reference>
<dbReference type="OrthoDB" id="6694758at2"/>
<gene>
    <name evidence="3" type="ORF">AhaeAN43_15445</name>
    <name evidence="2" type="ORF">GPS52_06560</name>
</gene>
<dbReference type="AlphaFoldDB" id="A0A1L6KRA5"/>
<dbReference type="Proteomes" id="UP000451048">
    <property type="component" value="Unassembled WGS sequence"/>
</dbReference>
<evidence type="ECO:0000256" key="1">
    <source>
        <dbReference type="SAM" id="MobiDB-lite"/>
    </source>
</evidence>